<keyword evidence="9 12" id="KW-0472">Membrane</keyword>
<evidence type="ECO:0000256" key="11">
    <source>
        <dbReference type="ARBA" id="ARBA00023180"/>
    </source>
</evidence>
<evidence type="ECO:0000256" key="3">
    <source>
        <dbReference type="ARBA" id="ARBA00022475"/>
    </source>
</evidence>
<evidence type="ECO:0000259" key="15">
    <source>
        <dbReference type="Pfam" id="PF23598"/>
    </source>
</evidence>
<organism evidence="16 17">
    <name type="scientific">Hibiscus trionum</name>
    <name type="common">Flower of an hour</name>
    <dbReference type="NCBI Taxonomy" id="183268"/>
    <lineage>
        <taxon>Eukaryota</taxon>
        <taxon>Viridiplantae</taxon>
        <taxon>Streptophyta</taxon>
        <taxon>Embryophyta</taxon>
        <taxon>Tracheophyta</taxon>
        <taxon>Spermatophyta</taxon>
        <taxon>Magnoliopsida</taxon>
        <taxon>eudicotyledons</taxon>
        <taxon>Gunneridae</taxon>
        <taxon>Pentapetalae</taxon>
        <taxon>rosids</taxon>
        <taxon>malvids</taxon>
        <taxon>Malvales</taxon>
        <taxon>Malvaceae</taxon>
        <taxon>Malvoideae</taxon>
        <taxon>Hibiscus</taxon>
    </lineage>
</organism>
<feature type="domain" description="Leucine-rich repeat-containing N-terminal plant-type" evidence="14">
    <location>
        <begin position="35"/>
        <end position="82"/>
    </location>
</feature>
<proteinExistence type="inferred from homology"/>
<dbReference type="Pfam" id="PF13855">
    <property type="entry name" value="LRR_8"/>
    <property type="match status" value="1"/>
</dbReference>
<evidence type="ECO:0000313" key="16">
    <source>
        <dbReference type="EMBL" id="GMI98567.1"/>
    </source>
</evidence>
<comment type="caution">
    <text evidence="16">The sequence shown here is derived from an EMBL/GenBank/DDBJ whole genome shotgun (WGS) entry which is preliminary data.</text>
</comment>
<evidence type="ECO:0000256" key="4">
    <source>
        <dbReference type="ARBA" id="ARBA00022614"/>
    </source>
</evidence>
<keyword evidence="10 16" id="KW-0675">Receptor</keyword>
<keyword evidence="11" id="KW-0325">Glycoprotein</keyword>
<gene>
    <name evidence="16" type="ORF">HRI_003526000</name>
</gene>
<feature type="domain" description="Disease resistance R13L4/SHOC-2-like LRR" evidence="15">
    <location>
        <begin position="106"/>
        <end position="265"/>
    </location>
</feature>
<evidence type="ECO:0000256" key="13">
    <source>
        <dbReference type="SAM" id="SignalP"/>
    </source>
</evidence>
<dbReference type="FunFam" id="3.80.10.10:FF:000213">
    <property type="entry name" value="Tyrosine-sulfated glycopeptide receptor 1"/>
    <property type="match status" value="1"/>
</dbReference>
<dbReference type="SUPFAM" id="SSF52058">
    <property type="entry name" value="L domain-like"/>
    <property type="match status" value="2"/>
</dbReference>
<dbReference type="SMART" id="SM00369">
    <property type="entry name" value="LRR_TYP"/>
    <property type="match status" value="8"/>
</dbReference>
<evidence type="ECO:0000256" key="7">
    <source>
        <dbReference type="ARBA" id="ARBA00022737"/>
    </source>
</evidence>
<dbReference type="PANTHER" id="PTHR48061:SF12">
    <property type="entry name" value="DISEASE RESISTANCE LIKE PROTEIN"/>
    <property type="match status" value="1"/>
</dbReference>
<protein>
    <submittedName>
        <fullName evidence="16">Receptor like protein 12</fullName>
    </submittedName>
</protein>
<dbReference type="FunFam" id="3.80.10.10:FF:000041">
    <property type="entry name" value="LRR receptor-like serine/threonine-protein kinase ERECTA"/>
    <property type="match status" value="1"/>
</dbReference>
<dbReference type="InterPro" id="IPR003591">
    <property type="entry name" value="Leu-rich_rpt_typical-subtyp"/>
</dbReference>
<evidence type="ECO:0000256" key="1">
    <source>
        <dbReference type="ARBA" id="ARBA00004251"/>
    </source>
</evidence>
<comment type="subcellular location">
    <subcellularLocation>
        <location evidence="1">Cell membrane</location>
        <topology evidence="1">Single-pass type I membrane protein</topology>
    </subcellularLocation>
</comment>
<feature type="signal peptide" evidence="13">
    <location>
        <begin position="1"/>
        <end position="28"/>
    </location>
</feature>
<dbReference type="AlphaFoldDB" id="A0A9W7MCC9"/>
<keyword evidence="6 13" id="KW-0732">Signal</keyword>
<evidence type="ECO:0000256" key="8">
    <source>
        <dbReference type="ARBA" id="ARBA00022989"/>
    </source>
</evidence>
<evidence type="ECO:0000256" key="9">
    <source>
        <dbReference type="ARBA" id="ARBA00023136"/>
    </source>
</evidence>
<dbReference type="PRINTS" id="PR00019">
    <property type="entry name" value="LEURICHRPT"/>
</dbReference>
<evidence type="ECO:0000256" key="2">
    <source>
        <dbReference type="ARBA" id="ARBA00009592"/>
    </source>
</evidence>
<dbReference type="OrthoDB" id="676979at2759"/>
<dbReference type="EMBL" id="BSYR01000033">
    <property type="protein sequence ID" value="GMI98567.1"/>
    <property type="molecule type" value="Genomic_DNA"/>
</dbReference>
<keyword evidence="4" id="KW-0433">Leucine-rich repeat</keyword>
<evidence type="ECO:0000256" key="6">
    <source>
        <dbReference type="ARBA" id="ARBA00022729"/>
    </source>
</evidence>
<dbReference type="InterPro" id="IPR032675">
    <property type="entry name" value="LRR_dom_sf"/>
</dbReference>
<dbReference type="GO" id="GO:0005886">
    <property type="term" value="C:plasma membrane"/>
    <property type="evidence" value="ECO:0007669"/>
    <property type="project" value="UniProtKB-SubCell"/>
</dbReference>
<accession>A0A9W7MCC9</accession>
<keyword evidence="7" id="KW-0677">Repeat</keyword>
<reference evidence="16" key="1">
    <citation type="submission" date="2023-05" db="EMBL/GenBank/DDBJ databases">
        <title>Genome and transcriptome analyses reveal genes involved in the formation of fine ridges on petal epidermal cells in Hibiscus trionum.</title>
        <authorList>
            <person name="Koshimizu S."/>
            <person name="Masuda S."/>
            <person name="Ishii T."/>
            <person name="Shirasu K."/>
            <person name="Hoshino A."/>
            <person name="Arita M."/>
        </authorList>
    </citation>
    <scope>NUCLEOTIDE SEQUENCE</scope>
    <source>
        <strain evidence="16">Hamamatsu line</strain>
    </source>
</reference>
<dbReference type="InterPro" id="IPR013210">
    <property type="entry name" value="LRR_N_plant-typ"/>
</dbReference>
<dbReference type="Gene3D" id="3.80.10.10">
    <property type="entry name" value="Ribonuclease Inhibitor"/>
    <property type="match status" value="3"/>
</dbReference>
<dbReference type="Pfam" id="PF23598">
    <property type="entry name" value="LRR_14"/>
    <property type="match status" value="1"/>
</dbReference>
<dbReference type="Pfam" id="PF00560">
    <property type="entry name" value="LRR_1"/>
    <property type="match status" value="4"/>
</dbReference>
<dbReference type="Proteomes" id="UP001165190">
    <property type="component" value="Unassembled WGS sequence"/>
</dbReference>
<feature type="chain" id="PRO_5040801107" evidence="13">
    <location>
        <begin position="29"/>
        <end position="785"/>
    </location>
</feature>
<dbReference type="InterPro" id="IPR055414">
    <property type="entry name" value="LRR_R13L4/SHOC2-like"/>
</dbReference>
<keyword evidence="8 12" id="KW-1133">Transmembrane helix</keyword>
<comment type="similarity">
    <text evidence="2">Belongs to the RLP family.</text>
</comment>
<evidence type="ECO:0000256" key="12">
    <source>
        <dbReference type="SAM" id="Phobius"/>
    </source>
</evidence>
<dbReference type="Pfam" id="PF08263">
    <property type="entry name" value="LRRNT_2"/>
    <property type="match status" value="1"/>
</dbReference>
<dbReference type="PANTHER" id="PTHR48061">
    <property type="entry name" value="LEUCINE-RICH REPEAT RECEPTOR PROTEIN KINASE EMS1-LIKE-RELATED"/>
    <property type="match status" value="1"/>
</dbReference>
<sequence length="785" mass="88281">MGLLLQHFLLKCLLFLILPYFLTQCVSSVQRPCLDSERSALLQLKESFILNRSASSYSKADSWKLDGWIGGDCCSWDGVECDDNTGHVIGLDLRSSFLYGSIDSNSTIFQLHHLRRLNLFDNDFNGSEIPSVIGNLSRLSQLDLSYSAFSGQIPNTLANLTELTYLSLSENDFSPSTLSWLGKLSKLTILGVASTNSYGDVLPSLKNLTRLTSLRLSRNQFSSQILFWLGNFTRLTRLDLGVNKFWGLVPESIFTLIKLEFLSLWSNLLNGTYKLKSFLNLRNLKQLQLSGNNFSLLTTTTVMNVTVPKFTILTLASCNLFEFPNFLSGQDELEFLDLSRNKIHGYIPKWIWGLSAQTLGVLHLKENFLTGFRQPAVVPPWTNLRRLDLGSNRLRGNLPILPASIYYYFVSNNFLQGEIPSMICTLSSIIVLDISNNSFSGMIPPCLGNLSKSLSVLNLQSNNFRGPIPQAFEKGSQLREIDLSQNQLNGSIPRSLVNCNMLELLNLGNNLIEDMFPSLLGRLQELKVLILRHNGFHGATKKPESNEYFPKLRIFVLSFNRFVGHFSSHYFQRWEAMKVVNVSTLRYLGANTSFEAPGTSWHLEFPYSMTMTKAGVVTKYNKIQDVLVAMDLSSNRFKGGIPEDNQILKAIQFLNLSNNLVSGSIPSSLANLTRLEALDLSQNQLSGEIPQELTQLNFLGFFNVSSNQLKGPIPQGKQFDTFENNSFEGNPGLCGKPLWKATVLGFGSGVVNGLVLGYLFNPMKHKWFVKYFGRKLQNRRRGRRN</sequence>
<feature type="transmembrane region" description="Helical" evidence="12">
    <location>
        <begin position="738"/>
        <end position="760"/>
    </location>
</feature>
<dbReference type="FunFam" id="3.80.10.10:FF:000400">
    <property type="entry name" value="Nuclear pore complex protein NUP107"/>
    <property type="match status" value="1"/>
</dbReference>
<evidence type="ECO:0000256" key="5">
    <source>
        <dbReference type="ARBA" id="ARBA00022692"/>
    </source>
</evidence>
<name>A0A9W7MCC9_HIBTR</name>
<evidence type="ECO:0000313" key="17">
    <source>
        <dbReference type="Proteomes" id="UP001165190"/>
    </source>
</evidence>
<evidence type="ECO:0000256" key="10">
    <source>
        <dbReference type="ARBA" id="ARBA00023170"/>
    </source>
</evidence>
<keyword evidence="17" id="KW-1185">Reference proteome</keyword>
<evidence type="ECO:0000259" key="14">
    <source>
        <dbReference type="Pfam" id="PF08263"/>
    </source>
</evidence>
<dbReference type="InterPro" id="IPR001611">
    <property type="entry name" value="Leu-rich_rpt"/>
</dbReference>
<dbReference type="InterPro" id="IPR046956">
    <property type="entry name" value="RLP23-like"/>
</dbReference>
<keyword evidence="5 12" id="KW-0812">Transmembrane</keyword>
<keyword evidence="3" id="KW-1003">Cell membrane</keyword>